<dbReference type="RefSeq" id="WP_073993518.1">
    <property type="nucleotide sequence ID" value="NZ_FQYT01000011.1"/>
</dbReference>
<reference evidence="5 6" key="1">
    <citation type="submission" date="2016-11" db="EMBL/GenBank/DDBJ databases">
        <authorList>
            <person name="Jaros S."/>
            <person name="Januszkiewicz K."/>
            <person name="Wedrychowicz H."/>
        </authorList>
    </citation>
    <scope>NUCLEOTIDE SEQUENCE [LARGE SCALE GENOMIC DNA]</scope>
    <source>
        <strain evidence="5 6">DSM 15970</strain>
    </source>
</reference>
<dbReference type="GO" id="GO:0005524">
    <property type="term" value="F:ATP binding"/>
    <property type="evidence" value="ECO:0007669"/>
    <property type="project" value="UniProtKB-KW"/>
</dbReference>
<dbReference type="PANTHER" id="PTHR30473">
    <property type="entry name" value="PROTEIN PHOH"/>
    <property type="match status" value="1"/>
</dbReference>
<protein>
    <submittedName>
        <fullName evidence="5">PhoH-like ATPase</fullName>
    </submittedName>
</protein>
<comment type="similarity">
    <text evidence="3">In the N-terminal section; belongs to the PINc/VapC protein family.</text>
</comment>
<dbReference type="Gene3D" id="3.40.50.300">
    <property type="entry name" value="P-loop containing nucleotide triphosphate hydrolases"/>
    <property type="match status" value="1"/>
</dbReference>
<dbReference type="InterPro" id="IPR051451">
    <property type="entry name" value="PhoH2-like"/>
</dbReference>
<dbReference type="Pfam" id="PF13638">
    <property type="entry name" value="PIN_4"/>
    <property type="match status" value="1"/>
</dbReference>
<dbReference type="GO" id="GO:0005829">
    <property type="term" value="C:cytosol"/>
    <property type="evidence" value="ECO:0007669"/>
    <property type="project" value="TreeGrafter"/>
</dbReference>
<accession>A0A1M6G6S3</accession>
<dbReference type="CDD" id="cd09883">
    <property type="entry name" value="PIN_VapC_PhoHL-ATPase"/>
    <property type="match status" value="1"/>
</dbReference>
<dbReference type="SUPFAM" id="SSF52540">
    <property type="entry name" value="P-loop containing nucleoside triphosphate hydrolases"/>
    <property type="match status" value="1"/>
</dbReference>
<dbReference type="InterPro" id="IPR003714">
    <property type="entry name" value="PhoH"/>
</dbReference>
<dbReference type="STRING" id="1122934.SAMN02745691_01271"/>
<dbReference type="AlphaFoldDB" id="A0A1M6G6S3"/>
<evidence type="ECO:0000256" key="3">
    <source>
        <dbReference type="ARBA" id="ARBA00046345"/>
    </source>
</evidence>
<evidence type="ECO:0000313" key="5">
    <source>
        <dbReference type="EMBL" id="SHJ05619.1"/>
    </source>
</evidence>
<evidence type="ECO:0000256" key="2">
    <source>
        <dbReference type="ARBA" id="ARBA00022840"/>
    </source>
</evidence>
<dbReference type="SMART" id="SM00670">
    <property type="entry name" value="PINc"/>
    <property type="match status" value="1"/>
</dbReference>
<keyword evidence="1" id="KW-0547">Nucleotide-binding</keyword>
<gene>
    <name evidence="5" type="ORF">SAMN02745691_01271</name>
</gene>
<feature type="domain" description="PIN" evidence="4">
    <location>
        <begin position="3"/>
        <end position="129"/>
    </location>
</feature>
<evidence type="ECO:0000259" key="4">
    <source>
        <dbReference type="SMART" id="SM00670"/>
    </source>
</evidence>
<keyword evidence="2" id="KW-0067">ATP-binding</keyword>
<proteinExistence type="inferred from homology"/>
<dbReference type="PANTHER" id="PTHR30473:SF2">
    <property type="entry name" value="PIN DOMAIN-CONTAINING PROTEIN"/>
    <property type="match status" value="1"/>
</dbReference>
<evidence type="ECO:0000256" key="1">
    <source>
        <dbReference type="ARBA" id="ARBA00022741"/>
    </source>
</evidence>
<dbReference type="Pfam" id="PF02562">
    <property type="entry name" value="PhoH"/>
    <property type="match status" value="1"/>
</dbReference>
<dbReference type="InterPro" id="IPR002716">
    <property type="entry name" value="PIN_dom"/>
</dbReference>
<dbReference type="Gene3D" id="3.40.50.1010">
    <property type="entry name" value="5'-nuclease"/>
    <property type="match status" value="1"/>
</dbReference>
<organism evidence="5 6">
    <name type="scientific">Parasporobacterium paucivorans DSM 15970</name>
    <dbReference type="NCBI Taxonomy" id="1122934"/>
    <lineage>
        <taxon>Bacteria</taxon>
        <taxon>Bacillati</taxon>
        <taxon>Bacillota</taxon>
        <taxon>Clostridia</taxon>
        <taxon>Lachnospirales</taxon>
        <taxon>Lachnospiraceae</taxon>
        <taxon>Parasporobacterium</taxon>
    </lineage>
</organism>
<dbReference type="OrthoDB" id="9773137at2"/>
<keyword evidence="6" id="KW-1185">Reference proteome</keyword>
<dbReference type="SUPFAM" id="SSF88723">
    <property type="entry name" value="PIN domain-like"/>
    <property type="match status" value="1"/>
</dbReference>
<dbReference type="EMBL" id="FQYT01000011">
    <property type="protein sequence ID" value="SHJ05619.1"/>
    <property type="molecule type" value="Genomic_DNA"/>
</dbReference>
<name>A0A1M6G6S3_9FIRM</name>
<evidence type="ECO:0000313" key="6">
    <source>
        <dbReference type="Proteomes" id="UP000184342"/>
    </source>
</evidence>
<dbReference type="InterPro" id="IPR029060">
    <property type="entry name" value="PIN-like_dom_sf"/>
</dbReference>
<sequence length="457" mass="51403">MSKTYVLDTNVLIQSPKALECFEENNVILPIVVIEELDSLKNAEGDKGSNARSIIRKLEELRQQGDLLAGVSLNNGGKFRVEINHKDVELPKELPEGKADNRILQICKGLSSNSEENVILVTKDILLRIKARILGIQAEDFANEQVPVQQSQYSGRTEVFVSEELFKDFKKKGLAVSDVYISNEKGMQRDVSLEMNEFVIIHADQSNKKTMLGRYDGQRIVPLQYKKCRPYGVSPRNAGQYFLQEALLEDPDKVPLVIVKGMAGTAKTFYSLAVGLEKIMNDTKAEYRKILVTRPNVQFDNDIGFLPGNEQEKISPLIRPIIDNLEQLLDSDEDERYKDEKALSGKIEEVFERGIIVAEAMNFIRGRSFVKTYLIIDEAQNMTPKQVTGIITRAGKGTKVILLGDPNQIDTAFLDERTNGLSYASERMKGSRLCYQITLTASECERSDLAMEAVLRL</sequence>
<dbReference type="InterPro" id="IPR027417">
    <property type="entry name" value="P-loop_NTPase"/>
</dbReference>
<dbReference type="Proteomes" id="UP000184342">
    <property type="component" value="Unassembled WGS sequence"/>
</dbReference>